<sequence length="1120" mass="131456">MEQNQRFEALSRLCLNNWHYIDKKVLSFNEMINFFAGHSGSGKSTIIDALQVLLYANTDGRSFFNKAATDDSDRTLIEYLRGMVNIKEDNEYTYLRNRNFSTTIVMELRRTDTGEKQCIGTAFDVITANNECSKTFFWHKGPLPDSYYRTAERTMSIDEVKEFIRNNYPADQYYFESTNERFRTKLYDAYLGGLNQERFPQLFKKAIPFKMDMKLSEFVKEYICIEQDTNIEDMQESVTQYGRMCRQIKDIQEEVKELSAIQHAFDAFFSKETETQKLKYFVDSLELMEIRQQEETCKLKDESYNKDLVAQKQRKDGLEKQIKELKDKDEDLIVKISASGYDTLLNQLNTLNQLIQRLTESKGNWIKAAERLKEWEDQDITPNPVIWAIEDFKNFQIKKEGIPPLKEALEEIRRDVGRQKIGADKEIEKLIGEKRELQEELKELKQGKTAYPKELENARRLIQEGLRQKMGRNMKVEVLADLIEVEDEAWRDAVEGYMASNKLMLIVPPDCAKAAMELYRKLDKKEYYRVSVLDTEKVSGRSWEVKQGALSREVSTKIDYVQPYIDYLMGRVIKCDNIEELRRQHTGITRNCELYSGFKYQHINPAHYTRYAAIGEISRKQRIRIIEERIASLDKTTEPLRKTSQEADRILSLEHLQGEAGLYAGWLNDIKEINKKERERKELEKQINDLKEKNIDNWKLERLAIDVELKGKNKQNDGLLIEIDKIKQRIDKNNDERFEKAELLTQKEKEFNKIVDWEDEVLRCIGNKDRKVSTNYGSLRINYQDKHSIALNEAEELMKKLRGERFLYLQKRPNRSFALEARENTEYEQLLKKLQYDDLDALYQKASEQAKDAIEMFKNDFVFKIRSAIKNAMEQKDQLNKIISRLEFGKDCYKFVIEKNKGADGRFYPMFMDENLEIKPSSLKNSLENQLDIFSMSHEEQYGDLIAELINIFIPPENATVKELEEAKKNMEKYADYRTYLSFDMEQIVKNDDEQINIKLGKMIRKNSGGEGQNPLYVALLASFVQAYRIDLSPKLQRNPTIRLVILDEAFSKMDAEKVASCIELIRDFGFQAIISSTNDKIQSYLDSVDKTFVYANPSKKHISIQEFEKKDFMELRSDV</sequence>
<protein>
    <submittedName>
        <fullName evidence="3">Chromosome segregation protein SMC</fullName>
    </submittedName>
</protein>
<evidence type="ECO:0000313" key="3">
    <source>
        <dbReference type="EMBL" id="MBR0597483.1"/>
    </source>
</evidence>
<dbReference type="Pfam" id="PF13558">
    <property type="entry name" value="SbcC_Walker_B"/>
    <property type="match status" value="1"/>
</dbReference>
<evidence type="ECO:0000256" key="1">
    <source>
        <dbReference type="SAM" id="Coils"/>
    </source>
</evidence>
<gene>
    <name evidence="3" type="ORF">KCX82_06350</name>
</gene>
<organism evidence="3 4">
    <name type="scientific">Sinanaerobacter chloroacetimidivorans</name>
    <dbReference type="NCBI Taxonomy" id="2818044"/>
    <lineage>
        <taxon>Bacteria</taxon>
        <taxon>Bacillati</taxon>
        <taxon>Bacillota</taxon>
        <taxon>Clostridia</taxon>
        <taxon>Peptostreptococcales</taxon>
        <taxon>Anaerovoracaceae</taxon>
        <taxon>Sinanaerobacter</taxon>
    </lineage>
</organism>
<feature type="coiled-coil region" evidence="1">
    <location>
        <begin position="420"/>
        <end position="447"/>
    </location>
</feature>
<feature type="coiled-coil region" evidence="1">
    <location>
        <begin position="673"/>
        <end position="736"/>
    </location>
</feature>
<dbReference type="Pfam" id="PF06470">
    <property type="entry name" value="SMC_hinge"/>
    <property type="match status" value="1"/>
</dbReference>
<dbReference type="GO" id="GO:0006302">
    <property type="term" value="P:double-strand break repair"/>
    <property type="evidence" value="ECO:0007669"/>
    <property type="project" value="TreeGrafter"/>
</dbReference>
<proteinExistence type="predicted"/>
<evidence type="ECO:0000313" key="4">
    <source>
        <dbReference type="Proteomes" id="UP000675664"/>
    </source>
</evidence>
<dbReference type="Pfam" id="PF13555">
    <property type="entry name" value="AAA_29"/>
    <property type="match status" value="1"/>
</dbReference>
<feature type="domain" description="SMC hinge" evidence="2">
    <location>
        <begin position="477"/>
        <end position="580"/>
    </location>
</feature>
<feature type="coiled-coil region" evidence="1">
    <location>
        <begin position="308"/>
        <end position="361"/>
    </location>
</feature>
<comment type="caution">
    <text evidence="3">The sequence shown here is derived from an EMBL/GenBank/DDBJ whole genome shotgun (WGS) entry which is preliminary data.</text>
</comment>
<reference evidence="3" key="2">
    <citation type="submission" date="2021-04" db="EMBL/GenBank/DDBJ databases">
        <authorList>
            <person name="Liu J."/>
        </authorList>
    </citation>
    <scope>NUCLEOTIDE SEQUENCE</scope>
    <source>
        <strain evidence="3">BAD-6</strain>
    </source>
</reference>
<dbReference type="InterPro" id="IPR010935">
    <property type="entry name" value="SMC_hinge"/>
</dbReference>
<dbReference type="Proteomes" id="UP000675664">
    <property type="component" value="Unassembled WGS sequence"/>
</dbReference>
<dbReference type="RefSeq" id="WP_227017614.1">
    <property type="nucleotide sequence ID" value="NZ_JAGSND010000003.1"/>
</dbReference>
<evidence type="ECO:0000259" key="2">
    <source>
        <dbReference type="Pfam" id="PF06470"/>
    </source>
</evidence>
<name>A0A8J7W1J1_9FIRM</name>
<keyword evidence="1" id="KW-0175">Coiled coil</keyword>
<dbReference type="PANTHER" id="PTHR32182:SF0">
    <property type="entry name" value="DNA REPLICATION AND REPAIR PROTEIN RECF"/>
    <property type="match status" value="1"/>
</dbReference>
<dbReference type="SUPFAM" id="SSF52540">
    <property type="entry name" value="P-loop containing nucleoside triphosphate hydrolases"/>
    <property type="match status" value="1"/>
</dbReference>
<reference evidence="3" key="1">
    <citation type="submission" date="2021-04" db="EMBL/GenBank/DDBJ databases">
        <title>Sinoanaerobacter chloroacetimidivorans sp. nov., an obligate anaerobic bacterium isolated from anaerobic sludge.</title>
        <authorList>
            <person name="Bao Y."/>
        </authorList>
    </citation>
    <scope>NUCLEOTIDE SEQUENCE</scope>
    <source>
        <strain evidence="3">BAD-6</strain>
    </source>
</reference>
<dbReference type="PANTHER" id="PTHR32182">
    <property type="entry name" value="DNA REPLICATION AND REPAIR PROTEIN RECF"/>
    <property type="match status" value="1"/>
</dbReference>
<dbReference type="InterPro" id="IPR027417">
    <property type="entry name" value="P-loop_NTPase"/>
</dbReference>
<keyword evidence="4" id="KW-1185">Reference proteome</keyword>
<dbReference type="AlphaFoldDB" id="A0A8J7W1J1"/>
<dbReference type="Gene3D" id="3.40.50.300">
    <property type="entry name" value="P-loop containing nucleotide triphosphate hydrolases"/>
    <property type="match status" value="1"/>
</dbReference>
<dbReference type="EMBL" id="JAGSND010000003">
    <property type="protein sequence ID" value="MBR0597483.1"/>
    <property type="molecule type" value="Genomic_DNA"/>
</dbReference>
<dbReference type="GO" id="GO:0000731">
    <property type="term" value="P:DNA synthesis involved in DNA repair"/>
    <property type="evidence" value="ECO:0007669"/>
    <property type="project" value="TreeGrafter"/>
</dbReference>
<accession>A0A8J7W1J1</accession>